<proteinExistence type="predicted"/>
<sequence length="223" mass="24361">MALTRRVFLTGSATTLGAGALIPSIASANSVAFDNDWDHLTFRRLTPNRFELRQSSLTVISEGASSILYRILPAGLRDQTSASWSWEVESSAPPSDLSQIGNDDRNLGVFFVSMPEQDAAGVREGSSIARLLRNRSARVLMYTWGGNQAPGTVVPSPHAPDRLRNLITRRPETGRFSESVDLTRDFPRVFNTPLEKLVAVAVSSNSENTPTRVVAHVRNLTLG</sequence>
<evidence type="ECO:0000313" key="2">
    <source>
        <dbReference type="EMBL" id="TQM94027.1"/>
    </source>
</evidence>
<name>A0A543KG85_9RHOB</name>
<comment type="caution">
    <text evidence="2">The sequence shown here is derived from an EMBL/GenBank/DDBJ whole genome shotgun (WGS) entry which is preliminary data.</text>
</comment>
<dbReference type="EMBL" id="VFPT01000001">
    <property type="protein sequence ID" value="TQM94027.1"/>
    <property type="molecule type" value="Genomic_DNA"/>
</dbReference>
<dbReference type="InterPro" id="IPR021409">
    <property type="entry name" value="DUF3047"/>
</dbReference>
<gene>
    <name evidence="2" type="ORF">BD293_2682</name>
</gene>
<accession>A0A543KG85</accession>
<dbReference type="Proteomes" id="UP000320582">
    <property type="component" value="Unassembled WGS sequence"/>
</dbReference>
<dbReference type="Pfam" id="PF11249">
    <property type="entry name" value="DUF3047"/>
    <property type="match status" value="1"/>
</dbReference>
<evidence type="ECO:0000256" key="1">
    <source>
        <dbReference type="SAM" id="SignalP"/>
    </source>
</evidence>
<dbReference type="RefSeq" id="WP_246086296.1">
    <property type="nucleotide sequence ID" value="NZ_VFPT01000001.1"/>
</dbReference>
<organism evidence="2 3">
    <name type="scientific">Roseinatronobacter monicus</name>
    <dbReference type="NCBI Taxonomy" id="393481"/>
    <lineage>
        <taxon>Bacteria</taxon>
        <taxon>Pseudomonadati</taxon>
        <taxon>Pseudomonadota</taxon>
        <taxon>Alphaproteobacteria</taxon>
        <taxon>Rhodobacterales</taxon>
        <taxon>Paracoccaceae</taxon>
        <taxon>Roseinatronobacter</taxon>
    </lineage>
</organism>
<protein>
    <submittedName>
        <fullName evidence="2">DUF3047 family protein</fullName>
    </submittedName>
</protein>
<dbReference type="InterPro" id="IPR006311">
    <property type="entry name" value="TAT_signal"/>
</dbReference>
<dbReference type="AlphaFoldDB" id="A0A543KG85"/>
<keyword evidence="3" id="KW-1185">Reference proteome</keyword>
<feature type="signal peptide" evidence="1">
    <location>
        <begin position="1"/>
        <end position="28"/>
    </location>
</feature>
<evidence type="ECO:0000313" key="3">
    <source>
        <dbReference type="Proteomes" id="UP000320582"/>
    </source>
</evidence>
<feature type="chain" id="PRO_5021905194" evidence="1">
    <location>
        <begin position="29"/>
        <end position="223"/>
    </location>
</feature>
<reference evidence="2 3" key="1">
    <citation type="submission" date="2019-06" db="EMBL/GenBank/DDBJ databases">
        <title>Genomic Encyclopedia of Archaeal and Bacterial Type Strains, Phase II (KMG-II): from individual species to whole genera.</title>
        <authorList>
            <person name="Goeker M."/>
        </authorList>
    </citation>
    <scope>NUCLEOTIDE SEQUENCE [LARGE SCALE GENOMIC DNA]</scope>
    <source>
        <strain evidence="2 3">DSM 18423</strain>
    </source>
</reference>
<keyword evidence="1" id="KW-0732">Signal</keyword>
<dbReference type="PROSITE" id="PS51318">
    <property type="entry name" value="TAT"/>
    <property type="match status" value="1"/>
</dbReference>